<evidence type="ECO:0000256" key="8">
    <source>
        <dbReference type="ARBA" id="ARBA00022679"/>
    </source>
</evidence>
<evidence type="ECO:0000256" key="9">
    <source>
        <dbReference type="ARBA" id="ARBA00022691"/>
    </source>
</evidence>
<keyword evidence="16" id="KW-1185">Reference proteome</keyword>
<keyword evidence="7 12" id="KW-0489">Methyltransferase</keyword>
<organism evidence="15 16">
    <name type="scientific">Belnapia arida</name>
    <dbReference type="NCBI Taxonomy" id="2804533"/>
    <lineage>
        <taxon>Bacteria</taxon>
        <taxon>Pseudomonadati</taxon>
        <taxon>Pseudomonadota</taxon>
        <taxon>Alphaproteobacteria</taxon>
        <taxon>Acetobacterales</taxon>
        <taxon>Roseomonadaceae</taxon>
        <taxon>Belnapia</taxon>
    </lineage>
</organism>
<evidence type="ECO:0000313" key="16">
    <source>
        <dbReference type="Proteomes" id="UP000660885"/>
    </source>
</evidence>
<protein>
    <recommendedName>
        <fullName evidence="4 12">Ribosomal RNA small subunit methyltransferase E</fullName>
        <ecNumber evidence="3 12">2.1.1.193</ecNumber>
    </recommendedName>
</protein>
<dbReference type="Gene3D" id="3.40.1280.10">
    <property type="match status" value="1"/>
</dbReference>
<reference evidence="15 16" key="1">
    <citation type="submission" date="2021-01" db="EMBL/GenBank/DDBJ databases">
        <title>Belnapia mucosa sp. nov. and Belnapia arida sp. nov., isolated from the Tabernas Desert (Almeria, Spain).</title>
        <authorList>
            <person name="Molina-Menor E."/>
            <person name="Vidal-Verdu A."/>
            <person name="Calonge A."/>
            <person name="Satari L."/>
            <person name="Pereto J."/>
            <person name="Porcar M."/>
        </authorList>
    </citation>
    <scope>NUCLEOTIDE SEQUENCE [LARGE SCALE GENOMIC DNA]</scope>
    <source>
        <strain evidence="15 16">T18</strain>
    </source>
</reference>
<proteinExistence type="inferred from homology"/>
<name>A0ABS1U6W2_9PROT</name>
<evidence type="ECO:0000256" key="7">
    <source>
        <dbReference type="ARBA" id="ARBA00022603"/>
    </source>
</evidence>
<dbReference type="Gene3D" id="2.40.240.20">
    <property type="entry name" value="Hypothetical PUA domain-like, domain 1"/>
    <property type="match status" value="1"/>
</dbReference>
<dbReference type="GO" id="GO:0032259">
    <property type="term" value="P:methylation"/>
    <property type="evidence" value="ECO:0007669"/>
    <property type="project" value="UniProtKB-KW"/>
</dbReference>
<evidence type="ECO:0000313" key="15">
    <source>
        <dbReference type="EMBL" id="MBL6080432.1"/>
    </source>
</evidence>
<dbReference type="NCBIfam" id="NF008696">
    <property type="entry name" value="PRK11713.3-5"/>
    <property type="match status" value="1"/>
</dbReference>
<dbReference type="EMBL" id="JAETWB010000013">
    <property type="protein sequence ID" value="MBL6080432.1"/>
    <property type="molecule type" value="Genomic_DNA"/>
</dbReference>
<dbReference type="SUPFAM" id="SSF75217">
    <property type="entry name" value="alpha/beta knot"/>
    <property type="match status" value="1"/>
</dbReference>
<evidence type="ECO:0000256" key="10">
    <source>
        <dbReference type="ARBA" id="ARBA00025699"/>
    </source>
</evidence>
<dbReference type="InterPro" id="IPR029026">
    <property type="entry name" value="tRNA_m1G_MTases_N"/>
</dbReference>
<dbReference type="InterPro" id="IPR006700">
    <property type="entry name" value="RsmE"/>
</dbReference>
<dbReference type="GO" id="GO:0008168">
    <property type="term" value="F:methyltransferase activity"/>
    <property type="evidence" value="ECO:0007669"/>
    <property type="project" value="UniProtKB-KW"/>
</dbReference>
<dbReference type="PANTHER" id="PTHR30027:SF3">
    <property type="entry name" value="16S RRNA (URACIL(1498)-N(3))-METHYLTRANSFERASE"/>
    <property type="match status" value="1"/>
</dbReference>
<dbReference type="InterPro" id="IPR046886">
    <property type="entry name" value="RsmE_MTase_dom"/>
</dbReference>
<evidence type="ECO:0000256" key="11">
    <source>
        <dbReference type="ARBA" id="ARBA00047944"/>
    </source>
</evidence>
<dbReference type="CDD" id="cd18084">
    <property type="entry name" value="RsmE-like"/>
    <property type="match status" value="1"/>
</dbReference>
<evidence type="ECO:0000256" key="4">
    <source>
        <dbReference type="ARBA" id="ARBA00013673"/>
    </source>
</evidence>
<evidence type="ECO:0000256" key="5">
    <source>
        <dbReference type="ARBA" id="ARBA00022490"/>
    </source>
</evidence>
<dbReference type="InterPro" id="IPR029028">
    <property type="entry name" value="Alpha/beta_knot_MTases"/>
</dbReference>
<dbReference type="Pfam" id="PF04452">
    <property type="entry name" value="Methyltrans_RNA"/>
    <property type="match status" value="1"/>
</dbReference>
<keyword evidence="6 12" id="KW-0698">rRNA processing</keyword>
<evidence type="ECO:0000256" key="2">
    <source>
        <dbReference type="ARBA" id="ARBA00005528"/>
    </source>
</evidence>
<accession>A0ABS1U6W2</accession>
<dbReference type="EC" id="2.1.1.193" evidence="3 12"/>
<gene>
    <name evidence="15" type="ORF">JMJ56_20655</name>
</gene>
<keyword evidence="8 12" id="KW-0808">Transferase</keyword>
<comment type="function">
    <text evidence="10 12">Specifically methylates the N3 position of the uracil ring of uridine 1498 (m3U1498) in 16S rRNA. Acts on the fully assembled 30S ribosomal subunit.</text>
</comment>
<dbReference type="InterPro" id="IPR046887">
    <property type="entry name" value="RsmE_PUA-like"/>
</dbReference>
<keyword evidence="5 12" id="KW-0963">Cytoplasm</keyword>
<sequence>MSIPRLYLDQPLEAGREVPATSGQAHYLGSVMRRAPGDAVLLFNGRDGEWEGRIAAIRKDRCTLAPERLARPQAPQADTRLLVAALKRDAMEWVVEKATELGIGLIQPVLTRRSVADRVNTTRLAAIAQEAAEQCERLGLPRVEPARPLPAVLDAWDGIPLLVGAERRESPSLGRVAQGMHAPWAWLVGPEGGFERVELDDLARRAFVSTASLGPRILRAETAAVAGLALLQALAGDWDDQPISIGDRALGSSARAGT</sequence>
<keyword evidence="9 12" id="KW-0949">S-adenosyl-L-methionine</keyword>
<evidence type="ECO:0000256" key="12">
    <source>
        <dbReference type="PIRNR" id="PIRNR015601"/>
    </source>
</evidence>
<dbReference type="SUPFAM" id="SSF88697">
    <property type="entry name" value="PUA domain-like"/>
    <property type="match status" value="1"/>
</dbReference>
<comment type="similarity">
    <text evidence="2 12">Belongs to the RNA methyltransferase RsmE family.</text>
</comment>
<comment type="subcellular location">
    <subcellularLocation>
        <location evidence="1 12">Cytoplasm</location>
    </subcellularLocation>
</comment>
<feature type="domain" description="Ribosomal RNA small subunit methyltransferase E PUA-like" evidence="14">
    <location>
        <begin position="24"/>
        <end position="64"/>
    </location>
</feature>
<evidence type="ECO:0000256" key="1">
    <source>
        <dbReference type="ARBA" id="ARBA00004496"/>
    </source>
</evidence>
<dbReference type="InterPro" id="IPR015947">
    <property type="entry name" value="PUA-like_sf"/>
</dbReference>
<dbReference type="PIRSF" id="PIRSF015601">
    <property type="entry name" value="MTase_slr0722"/>
    <property type="match status" value="1"/>
</dbReference>
<comment type="caution">
    <text evidence="15">The sequence shown here is derived from an EMBL/GenBank/DDBJ whole genome shotgun (WGS) entry which is preliminary data.</text>
</comment>
<evidence type="ECO:0000259" key="13">
    <source>
        <dbReference type="Pfam" id="PF04452"/>
    </source>
</evidence>
<dbReference type="NCBIfam" id="TIGR00046">
    <property type="entry name" value="RsmE family RNA methyltransferase"/>
    <property type="match status" value="1"/>
</dbReference>
<evidence type="ECO:0000256" key="6">
    <source>
        <dbReference type="ARBA" id="ARBA00022552"/>
    </source>
</evidence>
<evidence type="ECO:0000256" key="3">
    <source>
        <dbReference type="ARBA" id="ARBA00012328"/>
    </source>
</evidence>
<comment type="catalytic activity">
    <reaction evidence="11 12">
        <text>uridine(1498) in 16S rRNA + S-adenosyl-L-methionine = N(3)-methyluridine(1498) in 16S rRNA + S-adenosyl-L-homocysteine + H(+)</text>
        <dbReference type="Rhea" id="RHEA:42920"/>
        <dbReference type="Rhea" id="RHEA-COMP:10283"/>
        <dbReference type="Rhea" id="RHEA-COMP:10284"/>
        <dbReference type="ChEBI" id="CHEBI:15378"/>
        <dbReference type="ChEBI" id="CHEBI:57856"/>
        <dbReference type="ChEBI" id="CHEBI:59789"/>
        <dbReference type="ChEBI" id="CHEBI:65315"/>
        <dbReference type="ChEBI" id="CHEBI:74502"/>
        <dbReference type="EC" id="2.1.1.193"/>
    </reaction>
</comment>
<dbReference type="PANTHER" id="PTHR30027">
    <property type="entry name" value="RIBOSOMAL RNA SMALL SUBUNIT METHYLTRANSFERASE E"/>
    <property type="match status" value="1"/>
</dbReference>
<dbReference type="Proteomes" id="UP000660885">
    <property type="component" value="Unassembled WGS sequence"/>
</dbReference>
<evidence type="ECO:0000259" key="14">
    <source>
        <dbReference type="Pfam" id="PF20260"/>
    </source>
</evidence>
<feature type="domain" description="Ribosomal RNA small subunit methyltransferase E methyltransferase" evidence="13">
    <location>
        <begin position="78"/>
        <end position="232"/>
    </location>
</feature>
<dbReference type="Pfam" id="PF20260">
    <property type="entry name" value="PUA_4"/>
    <property type="match status" value="1"/>
</dbReference>